<feature type="compositionally biased region" description="Basic residues" evidence="1">
    <location>
        <begin position="788"/>
        <end position="801"/>
    </location>
</feature>
<feature type="domain" description="GYF" evidence="2">
    <location>
        <begin position="208"/>
        <end position="257"/>
    </location>
</feature>
<protein>
    <recommendedName>
        <fullName evidence="2">GYF domain-containing protein</fullName>
    </recommendedName>
</protein>
<dbReference type="AlphaFoldDB" id="A0AAD9ML62"/>
<feature type="region of interest" description="Disordered" evidence="1">
    <location>
        <begin position="639"/>
        <end position="699"/>
    </location>
</feature>
<feature type="compositionally biased region" description="Basic residues" evidence="1">
    <location>
        <begin position="502"/>
        <end position="511"/>
    </location>
</feature>
<feature type="compositionally biased region" description="Gly residues" evidence="1">
    <location>
        <begin position="409"/>
        <end position="419"/>
    </location>
</feature>
<proteinExistence type="predicted"/>
<feature type="compositionally biased region" description="Low complexity" evidence="1">
    <location>
        <begin position="768"/>
        <end position="787"/>
    </location>
</feature>
<feature type="compositionally biased region" description="Low complexity" evidence="1">
    <location>
        <begin position="459"/>
        <end position="489"/>
    </location>
</feature>
<dbReference type="InterPro" id="IPR003169">
    <property type="entry name" value="GYF"/>
</dbReference>
<feature type="compositionally biased region" description="Pro residues" evidence="1">
    <location>
        <begin position="1"/>
        <end position="10"/>
    </location>
</feature>
<feature type="compositionally biased region" description="Low complexity" evidence="1">
    <location>
        <begin position="639"/>
        <end position="674"/>
    </location>
</feature>
<feature type="compositionally biased region" description="Basic and acidic residues" evidence="1">
    <location>
        <begin position="173"/>
        <end position="182"/>
    </location>
</feature>
<keyword evidence="4" id="KW-1185">Reference proteome</keyword>
<feature type="compositionally biased region" description="Low complexity" evidence="1">
    <location>
        <begin position="420"/>
        <end position="430"/>
    </location>
</feature>
<dbReference type="SUPFAM" id="SSF55277">
    <property type="entry name" value="GYF domain"/>
    <property type="match status" value="1"/>
</dbReference>
<dbReference type="PANTHER" id="PTHR47471:SF1">
    <property type="entry name" value="PROTEIN ESSENTIAL FOR POTEXVIRUS ACCUMULATION 1"/>
    <property type="match status" value="1"/>
</dbReference>
<dbReference type="InterPro" id="IPR035445">
    <property type="entry name" value="GYF-like_dom_sf"/>
</dbReference>
<sequence>MDPKGPPMPGPGTSLLADPLPRPPRGDTAWRGEPTELRAPSAGVDSSGQRTSRLWVGYGTQLQRAGGPDPAARPRAVGAVPRYRYGTDAMARIYKALLYAGELLQAPALAAREHSGPLFLPPGSFVDVLEQLQGFDPVLASRVFDEINANPKFFSQRYHTLTDGFGADAQEGADGHAEERGHAAPTAPAPPAPAPPAPPAPHHPVALAEQWEYLDPAGALQGAFSLAQMLAWVDADYFPPAAAAAPAGSGGPFFTLADVLPARVTAWTTGVSHLAAWDAGRALAHANDVAGEPALGAAAGLQGWAAAVAAPDERPVAPPAEAVPALEDALSKLGLRSAWAPAEYAAPEPEAQPVAAMAVASDIAAPAPEEFTSAHDDNGDSEDLLWDPAPAPVPDVAAPRERRPRQEGQGQGAGAGGRGAPAEEPATPLEAAKEEKPRLAPWATATAAAAAPAASLAQIQAEEAAASARAAAESASQAAATTARRAASGGPLGRGARAGGARARRARRARAPGRAPALDPGHYARGGAEAQGGRRGQGGGGRRRGPAARSGWGAAATLTAQPAPSLRSVMQEEEERAADLEGGPDVYDDEDGPVAMPAPVPAKPAPAAAAPAPAPASAGNDEDEDDLFWDYENKPRAKAGNGAAAAAKPAGKPAQAAQPKPSAAVAAGRAAPAKPAAPAPAKPAAAPAKPVPSAPAPSSKLTGELRTWCAEQMVILTGEPDVTLCEVVMDFESNSEAVQCITTNLGSTAAVARFAAEFVNRKLAQQTASKKGKKAAAAAKKAPAAAAQRRRPPPRRSRRATAGRAGVNGSLLGPDGRPSFRALDLLRQ</sequence>
<feature type="compositionally biased region" description="Pro residues" evidence="1">
    <location>
        <begin position="187"/>
        <end position="202"/>
    </location>
</feature>
<name>A0AAD9ML62_PROWI</name>
<dbReference type="Pfam" id="PF02213">
    <property type="entry name" value="GYF"/>
    <property type="match status" value="1"/>
</dbReference>
<dbReference type="Gene3D" id="3.30.1490.40">
    <property type="match status" value="1"/>
</dbReference>
<evidence type="ECO:0000313" key="4">
    <source>
        <dbReference type="Proteomes" id="UP001255856"/>
    </source>
</evidence>
<comment type="caution">
    <text evidence="3">The sequence shown here is derived from an EMBL/GenBank/DDBJ whole genome shotgun (WGS) entry which is preliminary data.</text>
</comment>
<dbReference type="EMBL" id="JASFZW010000003">
    <property type="protein sequence ID" value="KAK2079200.1"/>
    <property type="molecule type" value="Genomic_DNA"/>
</dbReference>
<feature type="compositionally biased region" description="Basic and acidic residues" evidence="1">
    <location>
        <begin position="24"/>
        <end position="36"/>
    </location>
</feature>
<dbReference type="PANTHER" id="PTHR47471">
    <property type="entry name" value="GYF DOMAIN-CONTAINING PROTEIN"/>
    <property type="match status" value="1"/>
</dbReference>
<feature type="compositionally biased region" description="Low complexity" evidence="1">
    <location>
        <begin position="547"/>
        <end position="556"/>
    </location>
</feature>
<feature type="compositionally biased region" description="Low complexity" evidence="1">
    <location>
        <begin position="605"/>
        <end position="618"/>
    </location>
</feature>
<dbReference type="SMART" id="SM00444">
    <property type="entry name" value="GYF"/>
    <property type="match status" value="1"/>
</dbReference>
<evidence type="ECO:0000256" key="1">
    <source>
        <dbReference type="SAM" id="MobiDB-lite"/>
    </source>
</evidence>
<evidence type="ECO:0000259" key="2">
    <source>
        <dbReference type="PROSITE" id="PS50829"/>
    </source>
</evidence>
<evidence type="ECO:0000313" key="3">
    <source>
        <dbReference type="EMBL" id="KAK2079200.1"/>
    </source>
</evidence>
<feature type="compositionally biased region" description="Gly residues" evidence="1">
    <location>
        <begin position="529"/>
        <end position="540"/>
    </location>
</feature>
<gene>
    <name evidence="3" type="ORF">QBZ16_002891</name>
</gene>
<accession>A0AAD9ML62</accession>
<dbReference type="PROSITE" id="PS50829">
    <property type="entry name" value="GYF"/>
    <property type="match status" value="1"/>
</dbReference>
<feature type="region of interest" description="Disordered" evidence="1">
    <location>
        <begin position="370"/>
        <end position="444"/>
    </location>
</feature>
<dbReference type="Proteomes" id="UP001255856">
    <property type="component" value="Unassembled WGS sequence"/>
</dbReference>
<feature type="region of interest" description="Disordered" evidence="1">
    <location>
        <begin position="165"/>
        <end position="203"/>
    </location>
</feature>
<feature type="region of interest" description="Disordered" evidence="1">
    <location>
        <begin position="1"/>
        <end position="50"/>
    </location>
</feature>
<reference evidence="3" key="1">
    <citation type="submission" date="2021-01" db="EMBL/GenBank/DDBJ databases">
        <authorList>
            <person name="Eckstrom K.M.E."/>
        </authorList>
    </citation>
    <scope>NUCLEOTIDE SEQUENCE</scope>
    <source>
        <strain evidence="3">UVCC 0001</strain>
    </source>
</reference>
<organism evidence="3 4">
    <name type="scientific">Prototheca wickerhamii</name>
    <dbReference type="NCBI Taxonomy" id="3111"/>
    <lineage>
        <taxon>Eukaryota</taxon>
        <taxon>Viridiplantae</taxon>
        <taxon>Chlorophyta</taxon>
        <taxon>core chlorophytes</taxon>
        <taxon>Trebouxiophyceae</taxon>
        <taxon>Chlorellales</taxon>
        <taxon>Chlorellaceae</taxon>
        <taxon>Prototheca</taxon>
    </lineage>
</organism>
<feature type="region of interest" description="Disordered" evidence="1">
    <location>
        <begin position="768"/>
        <end position="828"/>
    </location>
</feature>
<feature type="region of interest" description="Disordered" evidence="1">
    <location>
        <begin position="459"/>
        <end position="626"/>
    </location>
</feature>